<reference evidence="2 3" key="1">
    <citation type="submission" date="2024-07" db="EMBL/GenBank/DDBJ databases">
        <authorList>
            <person name="Akdeniz Z."/>
        </authorList>
    </citation>
    <scope>NUCLEOTIDE SEQUENCE [LARGE SCALE GENOMIC DNA]</scope>
</reference>
<comment type="caution">
    <text evidence="2">The sequence shown here is derived from an EMBL/GenBank/DDBJ whole genome shotgun (WGS) entry which is preliminary data.</text>
</comment>
<protein>
    <submittedName>
        <fullName evidence="2">Hypothetical_protein</fullName>
    </submittedName>
</protein>
<dbReference type="EMBL" id="CAXDID020000036">
    <property type="protein sequence ID" value="CAL5997209.1"/>
    <property type="molecule type" value="Genomic_DNA"/>
</dbReference>
<feature type="region of interest" description="Disordered" evidence="1">
    <location>
        <begin position="142"/>
        <end position="161"/>
    </location>
</feature>
<name>A0ABP1HLN5_9EUKA</name>
<feature type="compositionally biased region" description="Basic residues" evidence="1">
    <location>
        <begin position="142"/>
        <end position="155"/>
    </location>
</feature>
<sequence>MKYELKTARFALTYRPLDIFWEINRGSVSEQGWGSAFEVMQQCQCYKMSQMLQKSFKILQFQQQLIYHLKQRIKQVNHQLLRSIVLTNTSSVLFSKEQFPLPNMHNGLNNMQLSNVSDSQVEQIKTFLKQFENIQIVISPAKKRSSSRKSTRKQSQKLQTKQTIKMLQMLQKKTNKQMKHKKNVQKLNNLMINLYKRI</sequence>
<dbReference type="Proteomes" id="UP001642409">
    <property type="component" value="Unassembled WGS sequence"/>
</dbReference>
<accession>A0ABP1HLN5</accession>
<organism evidence="2 3">
    <name type="scientific">Hexamita inflata</name>
    <dbReference type="NCBI Taxonomy" id="28002"/>
    <lineage>
        <taxon>Eukaryota</taxon>
        <taxon>Metamonada</taxon>
        <taxon>Diplomonadida</taxon>
        <taxon>Hexamitidae</taxon>
        <taxon>Hexamitinae</taxon>
        <taxon>Hexamita</taxon>
    </lineage>
</organism>
<proteinExistence type="predicted"/>
<evidence type="ECO:0000256" key="1">
    <source>
        <dbReference type="SAM" id="MobiDB-lite"/>
    </source>
</evidence>
<evidence type="ECO:0000313" key="3">
    <source>
        <dbReference type="Proteomes" id="UP001642409"/>
    </source>
</evidence>
<evidence type="ECO:0000313" key="2">
    <source>
        <dbReference type="EMBL" id="CAL5997209.1"/>
    </source>
</evidence>
<gene>
    <name evidence="2" type="ORF">HINF_LOCUS15133</name>
</gene>
<keyword evidence="3" id="KW-1185">Reference proteome</keyword>